<keyword evidence="4" id="KW-0472">Membrane</keyword>
<dbReference type="GO" id="GO:0016020">
    <property type="term" value="C:membrane"/>
    <property type="evidence" value="ECO:0007669"/>
    <property type="project" value="UniProtKB-SubCell"/>
</dbReference>
<keyword evidence="3" id="KW-0808">Transferase</keyword>
<comment type="subcellular location">
    <subcellularLocation>
        <location evidence="1">Membrane</location>
        <topology evidence="1">Single-pass type II membrane protein</topology>
    </subcellularLocation>
</comment>
<keyword evidence="5" id="KW-0325">Glycoprotein</keyword>
<evidence type="ECO:0000256" key="1">
    <source>
        <dbReference type="ARBA" id="ARBA00004606"/>
    </source>
</evidence>
<evidence type="ECO:0000313" key="6">
    <source>
        <dbReference type="Proteomes" id="UP000036681"/>
    </source>
</evidence>
<keyword evidence="2" id="KW-0328">Glycosyltransferase</keyword>
<accession>A0A0M3HZB1</accession>
<dbReference type="Pfam" id="PF02485">
    <property type="entry name" value="Branch"/>
    <property type="match status" value="1"/>
</dbReference>
<reference evidence="7" key="1">
    <citation type="submission" date="2016-05" db="UniProtKB">
        <authorList>
            <consortium name="WormBaseParasite"/>
        </authorList>
    </citation>
    <scope>IDENTIFICATION</scope>
</reference>
<evidence type="ECO:0000256" key="4">
    <source>
        <dbReference type="ARBA" id="ARBA00023136"/>
    </source>
</evidence>
<organism evidence="6 7">
    <name type="scientific">Ascaris lumbricoides</name>
    <name type="common">Giant roundworm</name>
    <dbReference type="NCBI Taxonomy" id="6252"/>
    <lineage>
        <taxon>Eukaryota</taxon>
        <taxon>Metazoa</taxon>
        <taxon>Ecdysozoa</taxon>
        <taxon>Nematoda</taxon>
        <taxon>Chromadorea</taxon>
        <taxon>Rhabditida</taxon>
        <taxon>Spirurina</taxon>
        <taxon>Ascaridomorpha</taxon>
        <taxon>Ascaridoidea</taxon>
        <taxon>Ascarididae</taxon>
        <taxon>Ascaris</taxon>
    </lineage>
</organism>
<dbReference type="Proteomes" id="UP000036681">
    <property type="component" value="Unplaced"/>
</dbReference>
<name>A0A0M3HZB1_ASCLU</name>
<dbReference type="AlphaFoldDB" id="A0A0M3HZB1"/>
<evidence type="ECO:0000256" key="5">
    <source>
        <dbReference type="ARBA" id="ARBA00023180"/>
    </source>
</evidence>
<protein>
    <submittedName>
        <fullName evidence="7">Core-2/I-Branching enzyme</fullName>
    </submittedName>
</protein>
<dbReference type="GO" id="GO:0016757">
    <property type="term" value="F:glycosyltransferase activity"/>
    <property type="evidence" value="ECO:0007669"/>
    <property type="project" value="UniProtKB-KW"/>
</dbReference>
<evidence type="ECO:0000313" key="7">
    <source>
        <dbReference type="WBParaSite" id="ALUE_0000900901-mRNA-1"/>
    </source>
</evidence>
<dbReference type="InterPro" id="IPR003406">
    <property type="entry name" value="Glyco_trans_14"/>
</dbReference>
<dbReference type="PANTHER" id="PTHR46671">
    <property type="entry name" value="PROTEIN CBG11221"/>
    <property type="match status" value="1"/>
</dbReference>
<dbReference type="PANTHER" id="PTHR46671:SF7">
    <property type="entry name" value="CORE-2_I-BRANCHING ENZYME"/>
    <property type="match status" value="1"/>
</dbReference>
<sequence length="375" mass="43074">MIQFTIADGDIVDASLSTSCEEIRKRGRYAKKSLSEEESEFPIAFARIVYKDYHLQELLLNVMYAPQNVFCYAIDAKSSQLFYEQMTNLSQCFPNVFLTNRQFNVDSAGHNTTRSFLECLHLLRAIPAWKYAILLQNNDIPLKTNYETVEILKALNGSNDVNVGPPNKNRIPQNLSWTYQALNLFKDNSKNDARILPISKGSTSVSLSRAFVKFVIDELNLTTLIDRFESVEYGVDEMTFPSIHSDDQLDAPGGFTQHCIGKYNNLITRYVSWQRSLSGSRRPCYSRRYRHEICIFGLADLSTLSSSKSLFANKMLPEYDYGAIACWMSTLARRKQMGSHIDASRNDYYLQRLPVRFHNEKAKWRQNIEAFDCDA</sequence>
<evidence type="ECO:0000256" key="3">
    <source>
        <dbReference type="ARBA" id="ARBA00022679"/>
    </source>
</evidence>
<keyword evidence="6" id="KW-1185">Reference proteome</keyword>
<proteinExistence type="predicted"/>
<dbReference type="WBParaSite" id="ALUE_0000900901-mRNA-1">
    <property type="protein sequence ID" value="ALUE_0000900901-mRNA-1"/>
    <property type="gene ID" value="ALUE_0000900901"/>
</dbReference>
<evidence type="ECO:0000256" key="2">
    <source>
        <dbReference type="ARBA" id="ARBA00022676"/>
    </source>
</evidence>